<dbReference type="Gene3D" id="3.90.550.10">
    <property type="entry name" value="Spore Coat Polysaccharide Biosynthesis Protein SpsA, Chain A"/>
    <property type="match status" value="1"/>
</dbReference>
<protein>
    <submittedName>
        <fullName evidence="1">Glyco_tranf_GTA_type domain containing protein</fullName>
    </submittedName>
</protein>
<dbReference type="InterPro" id="IPR029044">
    <property type="entry name" value="Nucleotide-diphossugar_trans"/>
</dbReference>
<dbReference type="CDD" id="cd00761">
    <property type="entry name" value="Glyco_tranf_GTA_type"/>
    <property type="match status" value="1"/>
</dbReference>
<dbReference type="SUPFAM" id="SSF53448">
    <property type="entry name" value="Nucleotide-diphospho-sugar transferases"/>
    <property type="match status" value="1"/>
</dbReference>
<sequence length="299" mass="33951">MEIQINLEEMRTKKLFVATPMYGGNCNGMYTRSLCDLTAMCTKYGIEMRSYFLFNESLITRARNYCADEFLRSGADYMLFIDSDIGFNPQDVIAMMALQAKNPDYDVIAGPYPKKCITWEKILAAVNKGVADNNPNVLEDFVGDFVFNPAIDETEESRTIRLDEPAQVLEAGTGFMMIRRETLLKFKEVYPQYTYRPDHVRTEAFDGSREIHMYFQAEIDPSSKRYLSEDYWFCQLVRKAGMKVWLCPWMHLQHAGTYVFAGKLPALASIGASATADAGLLKSQRASADGGLLKKQRNS</sequence>
<organism evidence="1">
    <name type="scientific">uncultured Caudovirales phage</name>
    <dbReference type="NCBI Taxonomy" id="2100421"/>
    <lineage>
        <taxon>Viruses</taxon>
        <taxon>Duplodnaviria</taxon>
        <taxon>Heunggongvirae</taxon>
        <taxon>Uroviricota</taxon>
        <taxon>Caudoviricetes</taxon>
        <taxon>Peduoviridae</taxon>
        <taxon>Maltschvirus</taxon>
        <taxon>Maltschvirus maltsch</taxon>
    </lineage>
</organism>
<evidence type="ECO:0000313" key="1">
    <source>
        <dbReference type="EMBL" id="CAB5220885.1"/>
    </source>
</evidence>
<accession>A0A6J7WVM5</accession>
<name>A0A6J7WVM5_9CAUD</name>
<gene>
    <name evidence="1" type="ORF">UFOVP245_41</name>
</gene>
<dbReference type="EMBL" id="LR798287">
    <property type="protein sequence ID" value="CAB5220885.1"/>
    <property type="molecule type" value="Genomic_DNA"/>
</dbReference>
<proteinExistence type="predicted"/>
<reference evidence="1" key="1">
    <citation type="submission" date="2020-05" db="EMBL/GenBank/DDBJ databases">
        <authorList>
            <person name="Chiriac C."/>
            <person name="Salcher M."/>
            <person name="Ghai R."/>
            <person name="Kavagutti S V."/>
        </authorList>
    </citation>
    <scope>NUCLEOTIDE SEQUENCE</scope>
</reference>